<dbReference type="Proteomes" id="UP000619244">
    <property type="component" value="Unassembled WGS sequence"/>
</dbReference>
<feature type="compositionally biased region" description="Polar residues" evidence="1">
    <location>
        <begin position="433"/>
        <end position="446"/>
    </location>
</feature>
<dbReference type="Gene3D" id="3.10.350.10">
    <property type="entry name" value="LysM domain"/>
    <property type="match status" value="2"/>
</dbReference>
<feature type="compositionally biased region" description="Polar residues" evidence="1">
    <location>
        <begin position="377"/>
        <end position="407"/>
    </location>
</feature>
<feature type="compositionally biased region" description="Polar residues" evidence="1">
    <location>
        <begin position="1161"/>
        <end position="1171"/>
    </location>
</feature>
<feature type="compositionally biased region" description="Polar residues" evidence="1">
    <location>
        <begin position="831"/>
        <end position="840"/>
    </location>
</feature>
<feature type="transmembrane region" description="Helical" evidence="2">
    <location>
        <begin position="112"/>
        <end position="130"/>
    </location>
</feature>
<evidence type="ECO:0000256" key="2">
    <source>
        <dbReference type="SAM" id="Phobius"/>
    </source>
</evidence>
<feature type="region of interest" description="Disordered" evidence="1">
    <location>
        <begin position="1161"/>
        <end position="1195"/>
    </location>
</feature>
<feature type="compositionally biased region" description="Low complexity" evidence="1">
    <location>
        <begin position="139"/>
        <end position="168"/>
    </location>
</feature>
<evidence type="ECO:0000313" key="4">
    <source>
        <dbReference type="EMBL" id="GGY04145.1"/>
    </source>
</evidence>
<sequence>MRTSSATSSPAAASTAIRLLKAVGSLLVLAGTVVGLPLLLAWATPVIWASSHQDLVHLLDRQDTGSVFLLLLVAVGWLGWAQFTLCAVRELLAQLRGRAWRAPRELGASQRVAAALIGSILVLLPAHPALASPAHATPSLSATAVPGQQPTQTKQPQQETAAAPAADTAQDRGIYTVREVRPAESLWSIAAQRLGDGERWREIAELNESRTMSDGARFHASSFLQPGWTLQMPQTTADPTAGTAPGARPQLEKATAASEGGTHMVTVKTGDNLSKIAKEELGDSGQWPQLFAASRDTQQPDGLPRISDPDVIYAGQQVTVPGPASDKDDFSQEDSRVRNSKGQPTAPPADEDPQDAQERQDGQGDGHAGERAPAPAPSQSTTLASPSVPTSEPSSMPSQTSRSATPDQEQHEAPPAAPGAGTRTPGPTAPSASDTASPNAATSQAPGEQPASDLPVRTVLGAGALLAAAITGALALRRLLQRRRRKPGQMIAIAPATAPAEAQLAAAADSEGAVRLDCALRTLAYLAAHDGWDTVPGLRAARISARTLQVLPEEAAQEPWPPFTAGEDGWWLLPADADLLPEDQAREVPTPYPGLVTLGSTTTGDLLLADLAQVPALLLDGDPAHISEVCTSLALELGMSPWAQDMEVITMGFGEDLPHLLPTCRIAHMRQAEHALRDLSERLLEAQQLSDSARQPYLLLCAASLEADIAWQLADVIDAARRAGRVPVTLIAPAQAAAAHFPEAEVLDASSTAPQQVDLLGAEIVLQRLERSAYQQIATALAMSGQPAEDAEGPWREVPAELAHTGPAEPSPTPENTGDTDSQAAPPGAVSDNSVITGPTTGADHEGDHVFPALLAASADPSALRLLPAEPDPGSVDDAPRATGRAASPARTAPCAVTSKAVETKLEPEPDADTGGEDQAHDLHAPEIRVLGPIEVDRIGTAGHGPRLAQLAALLYFRPGRLADQVCADMDPLSPWSVATLNSRLRGLRRVLGNDPSGTPYVPRRRSLDDPYLLSPAVRCDWDRFLQLVERGLAQGPDGLPDLEKALGLVRGRPFGTQPLPWAEPYQQEMITRIVDVTHTVATYRLPLGPHHDLSRARRAVATGLEVDETAEVLYRAWMRIEWVAGNRAGLHVVISHVQQVNQALDCDLETETERLINTLLNSNRRTQVPADSTGHKQPRRRGDDGGVQEHTALT</sequence>
<dbReference type="CDD" id="cd00118">
    <property type="entry name" value="LysM"/>
    <property type="match status" value="1"/>
</dbReference>
<feature type="domain" description="LysM" evidence="3">
    <location>
        <begin position="263"/>
        <end position="320"/>
    </location>
</feature>
<keyword evidence="2" id="KW-0472">Membrane</keyword>
<feature type="region of interest" description="Disordered" evidence="1">
    <location>
        <begin position="139"/>
        <end position="170"/>
    </location>
</feature>
<feature type="transmembrane region" description="Helical" evidence="2">
    <location>
        <begin position="68"/>
        <end position="92"/>
    </location>
</feature>
<dbReference type="SMART" id="SM00257">
    <property type="entry name" value="LysM"/>
    <property type="match status" value="2"/>
</dbReference>
<dbReference type="AlphaFoldDB" id="A0A918NXE0"/>
<feature type="compositionally biased region" description="Low complexity" evidence="1">
    <location>
        <begin position="418"/>
        <end position="432"/>
    </location>
</feature>
<feature type="transmembrane region" description="Helical" evidence="2">
    <location>
        <begin position="26"/>
        <end position="48"/>
    </location>
</feature>
<name>A0A918NXE0_9ACTN</name>
<dbReference type="InterPro" id="IPR052196">
    <property type="entry name" value="Bact_Kbp"/>
</dbReference>
<reference evidence="4" key="1">
    <citation type="journal article" date="2014" name="Int. J. Syst. Evol. Microbiol.">
        <title>Complete genome sequence of Corynebacterium casei LMG S-19264T (=DSM 44701T), isolated from a smear-ripened cheese.</title>
        <authorList>
            <consortium name="US DOE Joint Genome Institute (JGI-PGF)"/>
            <person name="Walter F."/>
            <person name="Albersmeier A."/>
            <person name="Kalinowski J."/>
            <person name="Ruckert C."/>
        </authorList>
    </citation>
    <scope>NUCLEOTIDE SEQUENCE</scope>
    <source>
        <strain evidence="4">JCM 4790</strain>
    </source>
</reference>
<dbReference type="PANTHER" id="PTHR34700">
    <property type="entry name" value="POTASSIUM BINDING PROTEIN KBP"/>
    <property type="match status" value="1"/>
</dbReference>
<feature type="region of interest" description="Disordered" evidence="1">
    <location>
        <begin position="803"/>
        <end position="847"/>
    </location>
</feature>
<protein>
    <submittedName>
        <fullName evidence="4">Membrane protein</fullName>
    </submittedName>
</protein>
<accession>A0A918NXE0</accession>
<feature type="region of interest" description="Disordered" evidence="1">
    <location>
        <begin position="318"/>
        <end position="454"/>
    </location>
</feature>
<keyword evidence="2" id="KW-1133">Transmembrane helix</keyword>
<keyword evidence="2" id="KW-0812">Transmembrane</keyword>
<dbReference type="InterPro" id="IPR005158">
    <property type="entry name" value="BTAD"/>
</dbReference>
<dbReference type="InterPro" id="IPR018392">
    <property type="entry name" value="LysM"/>
</dbReference>
<feature type="compositionally biased region" description="Basic and acidic residues" evidence="1">
    <location>
        <begin position="325"/>
        <end position="337"/>
    </location>
</feature>
<proteinExistence type="predicted"/>
<evidence type="ECO:0000313" key="5">
    <source>
        <dbReference type="Proteomes" id="UP000619244"/>
    </source>
</evidence>
<feature type="region of interest" description="Disordered" evidence="1">
    <location>
        <begin position="865"/>
        <end position="920"/>
    </location>
</feature>
<gene>
    <name evidence="4" type="ORF">GCM10010358_67130</name>
</gene>
<reference evidence="4" key="2">
    <citation type="submission" date="2020-09" db="EMBL/GenBank/DDBJ databases">
        <authorList>
            <person name="Sun Q."/>
            <person name="Ohkuma M."/>
        </authorList>
    </citation>
    <scope>NUCLEOTIDE SEQUENCE</scope>
    <source>
        <strain evidence="4">JCM 4790</strain>
    </source>
</reference>
<dbReference type="SMART" id="SM01043">
    <property type="entry name" value="BTAD"/>
    <property type="match status" value="1"/>
</dbReference>
<dbReference type="InterPro" id="IPR036779">
    <property type="entry name" value="LysM_dom_sf"/>
</dbReference>
<feature type="compositionally biased region" description="Polar residues" evidence="1">
    <location>
        <begin position="814"/>
        <end position="823"/>
    </location>
</feature>
<keyword evidence="5" id="KW-1185">Reference proteome</keyword>
<dbReference type="PANTHER" id="PTHR34700:SF4">
    <property type="entry name" value="PHAGE-LIKE ELEMENT PBSX PROTEIN XKDP"/>
    <property type="match status" value="1"/>
</dbReference>
<feature type="compositionally biased region" description="Basic and acidic residues" evidence="1">
    <location>
        <begin position="356"/>
        <end position="370"/>
    </location>
</feature>
<evidence type="ECO:0000256" key="1">
    <source>
        <dbReference type="SAM" id="MobiDB-lite"/>
    </source>
</evidence>
<organism evidence="4 5">
    <name type="scientific">Streptomyces minutiscleroticus</name>
    <dbReference type="NCBI Taxonomy" id="68238"/>
    <lineage>
        <taxon>Bacteria</taxon>
        <taxon>Bacillati</taxon>
        <taxon>Actinomycetota</taxon>
        <taxon>Actinomycetes</taxon>
        <taxon>Kitasatosporales</taxon>
        <taxon>Streptomycetaceae</taxon>
        <taxon>Streptomyces</taxon>
    </lineage>
</organism>
<comment type="caution">
    <text evidence="4">The sequence shown here is derived from an EMBL/GenBank/DDBJ whole genome shotgun (WGS) entry which is preliminary data.</text>
</comment>
<dbReference type="PROSITE" id="PS51782">
    <property type="entry name" value="LYSM"/>
    <property type="match status" value="1"/>
</dbReference>
<evidence type="ECO:0000259" key="3">
    <source>
        <dbReference type="PROSITE" id="PS51782"/>
    </source>
</evidence>
<dbReference type="EMBL" id="BMVU01000052">
    <property type="protein sequence ID" value="GGY04145.1"/>
    <property type="molecule type" value="Genomic_DNA"/>
</dbReference>